<keyword evidence="9" id="KW-0479">Metal-binding</keyword>
<feature type="transmembrane region" description="Helical" evidence="11">
    <location>
        <begin position="80"/>
        <end position="101"/>
    </location>
</feature>
<dbReference type="Proteomes" id="UP000184080">
    <property type="component" value="Unassembled WGS sequence"/>
</dbReference>
<feature type="binding site" evidence="10">
    <location>
        <position position="485"/>
    </location>
    <ligand>
        <name>Mn(2+)</name>
        <dbReference type="ChEBI" id="CHEBI:29035"/>
    </ligand>
</feature>
<feature type="transmembrane region" description="Helical" evidence="11">
    <location>
        <begin position="160"/>
        <end position="176"/>
    </location>
</feature>
<feature type="binding site" evidence="9">
    <location>
        <position position="425"/>
    </location>
    <ligand>
        <name>substrate</name>
    </ligand>
</feature>
<evidence type="ECO:0000313" key="13">
    <source>
        <dbReference type="EMBL" id="SHJ46902.1"/>
    </source>
</evidence>
<accession>A0A1M6JJV2</accession>
<evidence type="ECO:0000256" key="11">
    <source>
        <dbReference type="SAM" id="Phobius"/>
    </source>
</evidence>
<feature type="transmembrane region" description="Helical" evidence="11">
    <location>
        <begin position="18"/>
        <end position="37"/>
    </location>
</feature>
<dbReference type="InterPro" id="IPR000917">
    <property type="entry name" value="Sulfatase_N"/>
</dbReference>
<feature type="binding site" evidence="10">
    <location>
        <position position="269"/>
    </location>
    <ligand>
        <name>Mn(2+)</name>
        <dbReference type="ChEBI" id="CHEBI:29035"/>
    </ligand>
</feature>
<evidence type="ECO:0000259" key="12">
    <source>
        <dbReference type="Pfam" id="PF00884"/>
    </source>
</evidence>
<sequence>MKKYLSYIKKFTKSVDSYWILTFLLVILKSNLFLAMVRTPNSSSIDIFSMYFGVPVISTHLSFAVIFISIALLFKGRARLYAATGLNLLLSIMLVLNLWYYRAYKGFYSIRHIIHPELFNPLNRSIVNFHIIDILYFLDVLLLIIYIYRHKDIYKDVKRNVVCFLAFVIVGCGVIYNDHQRVDKLNKGRPGQMVFVNSWAPFQTMSNLTPIGFWSYDTYRTLKECSDYKLSSGEKEKINNWLNWKIENIKDNNYFGMFKGKNIIALQIESLENFVINAKVNDEEITPNMNKLLKNSLYFNNIHEQNGGGTSSDADFMFNTGMFPISSGSVVFRYPSRNLETLPKLLQEKGYKTYSAKAENAGNWNWVEMHKGTYKFQEVWDISNFKADDLIGTSISDASGFRQIGEKIKDIKEPFYINYATLSSHGPFEIPEDKKLLKLPETLDKSILGAYFQSIRYVDEQIGSFIEKLNNQGILDNTVVVIYGDHGGVHKFYGDELKAVDFPGDWWKHNDEKIPYIVFNSKLSGNKIDTIGGTADLFSTTAYLMGIEEEKFINKTYGRNLLKTNRNFTVMNNGRLIGDINEKDKLYLENSRDVSNLIITSDYFNKNSH</sequence>
<dbReference type="PANTHER" id="PTHR47371">
    <property type="entry name" value="LIPOTEICHOIC ACID SYNTHASE"/>
    <property type="match status" value="1"/>
</dbReference>
<protein>
    <submittedName>
        <fullName evidence="13">Phosphoglycerol transferase MdoB</fullName>
    </submittedName>
</protein>
<evidence type="ECO:0000256" key="7">
    <source>
        <dbReference type="ARBA" id="ARBA00023136"/>
    </source>
</evidence>
<dbReference type="PIRSF" id="PIRSF005091">
    <property type="entry name" value="Mmb_sulf_HI1246"/>
    <property type="match status" value="1"/>
</dbReference>
<dbReference type="SUPFAM" id="SSF53649">
    <property type="entry name" value="Alkaline phosphatase-like"/>
    <property type="match status" value="1"/>
</dbReference>
<dbReference type="InterPro" id="IPR017850">
    <property type="entry name" value="Alkaline_phosphatase_core_sf"/>
</dbReference>
<keyword evidence="6 11" id="KW-1133">Transmembrane helix</keyword>
<dbReference type="AlphaFoldDB" id="A0A1M6JJV2"/>
<keyword evidence="7 11" id="KW-0472">Membrane</keyword>
<dbReference type="InterPro" id="IPR050448">
    <property type="entry name" value="OpgB/LTA_synthase_biosynth"/>
</dbReference>
<evidence type="ECO:0000256" key="2">
    <source>
        <dbReference type="ARBA" id="ARBA00004936"/>
    </source>
</evidence>
<evidence type="ECO:0000256" key="10">
    <source>
        <dbReference type="PIRSR" id="PIRSR005091-3"/>
    </source>
</evidence>
<dbReference type="PANTHER" id="PTHR47371:SF3">
    <property type="entry name" value="PHOSPHOGLYCEROL TRANSFERASE I"/>
    <property type="match status" value="1"/>
</dbReference>
<gene>
    <name evidence="13" type="ORF">SAMN05444401_3128</name>
</gene>
<evidence type="ECO:0000256" key="5">
    <source>
        <dbReference type="ARBA" id="ARBA00022692"/>
    </source>
</evidence>
<evidence type="ECO:0000256" key="4">
    <source>
        <dbReference type="ARBA" id="ARBA00022475"/>
    </source>
</evidence>
<feature type="active site" evidence="8">
    <location>
        <position position="311"/>
    </location>
</feature>
<evidence type="ECO:0000256" key="3">
    <source>
        <dbReference type="ARBA" id="ARBA00009983"/>
    </source>
</evidence>
<dbReference type="Gene3D" id="3.30.1120.170">
    <property type="match status" value="1"/>
</dbReference>
<feature type="transmembrane region" description="Helical" evidence="11">
    <location>
        <begin position="126"/>
        <end position="148"/>
    </location>
</feature>
<keyword evidence="9" id="KW-0464">Manganese</keyword>
<keyword evidence="14" id="KW-1185">Reference proteome</keyword>
<evidence type="ECO:0000256" key="1">
    <source>
        <dbReference type="ARBA" id="ARBA00004651"/>
    </source>
</evidence>
<evidence type="ECO:0000256" key="6">
    <source>
        <dbReference type="ARBA" id="ARBA00022989"/>
    </source>
</evidence>
<dbReference type="Gene3D" id="3.40.720.10">
    <property type="entry name" value="Alkaline Phosphatase, subunit A"/>
    <property type="match status" value="1"/>
</dbReference>
<dbReference type="GO" id="GO:0016740">
    <property type="term" value="F:transferase activity"/>
    <property type="evidence" value="ECO:0007669"/>
    <property type="project" value="UniProtKB-KW"/>
</dbReference>
<evidence type="ECO:0000256" key="8">
    <source>
        <dbReference type="PIRSR" id="PIRSR005091-1"/>
    </source>
</evidence>
<comment type="pathway">
    <text evidence="2">Cell wall biogenesis; lipoteichoic acid biosynthesis.</text>
</comment>
<dbReference type="GO" id="GO:0005886">
    <property type="term" value="C:plasma membrane"/>
    <property type="evidence" value="ECO:0007669"/>
    <property type="project" value="UniProtKB-SubCell"/>
</dbReference>
<feature type="domain" description="Sulfatase N-terminal" evidence="12">
    <location>
        <begin position="261"/>
        <end position="547"/>
    </location>
</feature>
<proteinExistence type="inferred from homology"/>
<dbReference type="Pfam" id="PF00884">
    <property type="entry name" value="Sulfatase"/>
    <property type="match status" value="1"/>
</dbReference>
<dbReference type="InterPro" id="IPR012160">
    <property type="entry name" value="LtaS-like"/>
</dbReference>
<keyword evidence="4" id="KW-1003">Cell membrane</keyword>
<dbReference type="STRING" id="1121298.SAMN05444401_3128"/>
<reference evidence="13 14" key="1">
    <citation type="submission" date="2016-11" db="EMBL/GenBank/DDBJ databases">
        <authorList>
            <person name="Jaros S."/>
            <person name="Januszkiewicz K."/>
            <person name="Wedrychowicz H."/>
        </authorList>
    </citation>
    <scope>NUCLEOTIDE SEQUENCE [LARGE SCALE GENOMIC DNA]</scope>
    <source>
        <strain evidence="13 14">DSM 21864</strain>
    </source>
</reference>
<dbReference type="CDD" id="cd16015">
    <property type="entry name" value="LTA_synthase"/>
    <property type="match status" value="1"/>
</dbReference>
<dbReference type="OrthoDB" id="5901192at2"/>
<keyword evidence="5 11" id="KW-0812">Transmembrane</keyword>
<evidence type="ECO:0000256" key="9">
    <source>
        <dbReference type="PIRSR" id="PIRSR005091-2"/>
    </source>
</evidence>
<comment type="similarity">
    <text evidence="3">Belongs to the LTA synthase family.</text>
</comment>
<keyword evidence="13" id="KW-0808">Transferase</keyword>
<comment type="subcellular location">
    <subcellularLocation>
        <location evidence="1">Cell membrane</location>
        <topology evidence="1">Multi-pass membrane protein</topology>
    </subcellularLocation>
</comment>
<dbReference type="GO" id="GO:0046872">
    <property type="term" value="F:metal ion binding"/>
    <property type="evidence" value="ECO:0007669"/>
    <property type="project" value="UniProtKB-KW"/>
</dbReference>
<evidence type="ECO:0000313" key="14">
    <source>
        <dbReference type="Proteomes" id="UP000184080"/>
    </source>
</evidence>
<feature type="binding site" evidence="10">
    <location>
        <position position="486"/>
    </location>
    <ligand>
        <name>Mn(2+)</name>
        <dbReference type="ChEBI" id="CHEBI:29035"/>
    </ligand>
</feature>
<organism evidence="13 14">
    <name type="scientific">Clostridium amylolyticum</name>
    <dbReference type="NCBI Taxonomy" id="1121298"/>
    <lineage>
        <taxon>Bacteria</taxon>
        <taxon>Bacillati</taxon>
        <taxon>Bacillota</taxon>
        <taxon>Clostridia</taxon>
        <taxon>Eubacteriales</taxon>
        <taxon>Clostridiaceae</taxon>
        <taxon>Clostridium</taxon>
    </lineage>
</organism>
<feature type="transmembrane region" description="Helical" evidence="11">
    <location>
        <begin position="49"/>
        <end position="73"/>
    </location>
</feature>
<dbReference type="RefSeq" id="WP_083599929.1">
    <property type="nucleotide sequence ID" value="NZ_FQZO01000005.1"/>
</dbReference>
<dbReference type="EMBL" id="FQZO01000005">
    <property type="protein sequence ID" value="SHJ46902.1"/>
    <property type="molecule type" value="Genomic_DNA"/>
</dbReference>
<name>A0A1M6JJV2_9CLOT</name>